<dbReference type="PANTHER" id="PTHR10091:SF0">
    <property type="entry name" value="GALACTOSE MUTAROTASE"/>
    <property type="match status" value="1"/>
</dbReference>
<feature type="binding site" evidence="11">
    <location>
        <begin position="179"/>
        <end position="181"/>
    </location>
    <ligand>
        <name>beta-D-galactose</name>
        <dbReference type="ChEBI" id="CHEBI:27667"/>
    </ligand>
</feature>
<feature type="binding site" evidence="11">
    <location>
        <begin position="83"/>
        <end position="84"/>
    </location>
    <ligand>
        <name>beta-D-galactose</name>
        <dbReference type="ChEBI" id="CHEBI:27667"/>
    </ligand>
</feature>
<dbReference type="Gene3D" id="2.70.98.10">
    <property type="match status" value="1"/>
</dbReference>
<comment type="similarity">
    <text evidence="5 9">Belongs to the aldose epimerase family.</text>
</comment>
<dbReference type="PANTHER" id="PTHR10091">
    <property type="entry name" value="ALDOSE-1-EPIMERASE"/>
    <property type="match status" value="1"/>
</dbReference>
<evidence type="ECO:0000256" key="11">
    <source>
        <dbReference type="PIRSR" id="PIRSR005096-3"/>
    </source>
</evidence>
<comment type="function">
    <text evidence="8">Mutarotase that catalyzes the interconversion of beta-D-galactose and alpha-D-galactose during galactose metabolism. Beta-D-galactose is metabolized in the liver into glucose 1-phosphate, the primary metabolic fuel, by the action of four enzymes that constitute the Leloir pathway: GALM, GALK1 (galactokinase), GALT (galactose-1-phosphate uridylyltransferase) and GALE (UDP-galactose-4'-epimerase). Involved in the maintenance of the equilibrium between the beta- and alpha-anomers of galactose, therefore ensuring a sufficient supply of the alpha-anomer for GALK1. Also active on D-glucose although shows a preference for galactose over glucose.</text>
</comment>
<feature type="active site" description="Proton donor" evidence="10">
    <location>
        <position position="179"/>
    </location>
</feature>
<evidence type="ECO:0000256" key="3">
    <source>
        <dbReference type="ARBA" id="ARBA00004947"/>
    </source>
</evidence>
<keyword evidence="13" id="KW-1185">Reference proteome</keyword>
<evidence type="ECO:0000313" key="12">
    <source>
        <dbReference type="EMBL" id="KAK3093463.1"/>
    </source>
</evidence>
<keyword evidence="6 9" id="KW-0413">Isomerase</keyword>
<dbReference type="EC" id="5.1.3.3" evidence="9"/>
<evidence type="ECO:0000256" key="4">
    <source>
        <dbReference type="ARBA" id="ARBA00005028"/>
    </source>
</evidence>
<evidence type="ECO:0000313" key="13">
    <source>
        <dbReference type="Proteomes" id="UP001186944"/>
    </source>
</evidence>
<dbReference type="InterPro" id="IPR015443">
    <property type="entry name" value="Aldose_1-epimerase"/>
</dbReference>
<dbReference type="GO" id="GO:0006006">
    <property type="term" value="P:glucose metabolic process"/>
    <property type="evidence" value="ECO:0007669"/>
    <property type="project" value="TreeGrafter"/>
</dbReference>
<dbReference type="InterPro" id="IPR018052">
    <property type="entry name" value="Ald1_epimerase_CS"/>
</dbReference>
<dbReference type="Proteomes" id="UP001186944">
    <property type="component" value="Unassembled WGS sequence"/>
</dbReference>
<comment type="pathway">
    <text evidence="3">Carbohydrate metabolism; galactose metabolism.</text>
</comment>
<gene>
    <name evidence="12" type="ORF">FSP39_016039</name>
</gene>
<dbReference type="InterPro" id="IPR008183">
    <property type="entry name" value="Aldose_1/G6P_1-epimerase"/>
</dbReference>
<dbReference type="InterPro" id="IPR014718">
    <property type="entry name" value="GH-type_carb-bd"/>
</dbReference>
<keyword evidence="7 9" id="KW-0119">Carbohydrate metabolism</keyword>
<dbReference type="AlphaFoldDB" id="A0AA88XWX2"/>
<evidence type="ECO:0000256" key="2">
    <source>
        <dbReference type="ARBA" id="ARBA00001712"/>
    </source>
</evidence>
<protein>
    <recommendedName>
        <fullName evidence="9">Aldose 1-epimerase</fullName>
        <ecNumber evidence="9">5.1.3.3</ecNumber>
    </recommendedName>
</protein>
<accession>A0AA88XWX2</accession>
<proteinExistence type="inferred from homology"/>
<dbReference type="CDD" id="cd09019">
    <property type="entry name" value="galactose_mutarotase_like"/>
    <property type="match status" value="1"/>
</dbReference>
<evidence type="ECO:0000256" key="7">
    <source>
        <dbReference type="ARBA" id="ARBA00023277"/>
    </source>
</evidence>
<comment type="catalytic activity">
    <reaction evidence="1 9">
        <text>alpha-D-glucose = beta-D-glucose</text>
        <dbReference type="Rhea" id="RHEA:10264"/>
        <dbReference type="ChEBI" id="CHEBI:15903"/>
        <dbReference type="ChEBI" id="CHEBI:17925"/>
        <dbReference type="EC" id="5.1.3.3"/>
    </reaction>
</comment>
<dbReference type="GO" id="GO:0004034">
    <property type="term" value="F:aldose 1-epimerase activity"/>
    <property type="evidence" value="ECO:0007669"/>
    <property type="project" value="UniProtKB-EC"/>
</dbReference>
<evidence type="ECO:0000256" key="8">
    <source>
        <dbReference type="ARBA" id="ARBA00045743"/>
    </source>
</evidence>
<evidence type="ECO:0000256" key="5">
    <source>
        <dbReference type="ARBA" id="ARBA00006206"/>
    </source>
</evidence>
<dbReference type="GO" id="GO:0030246">
    <property type="term" value="F:carbohydrate binding"/>
    <property type="evidence" value="ECO:0007669"/>
    <property type="project" value="InterPro"/>
</dbReference>
<dbReference type="GO" id="GO:0033499">
    <property type="term" value="P:galactose catabolic process via UDP-galactose, Leloir pathway"/>
    <property type="evidence" value="ECO:0007669"/>
    <property type="project" value="TreeGrafter"/>
</dbReference>
<evidence type="ECO:0000256" key="9">
    <source>
        <dbReference type="PIRNR" id="PIRNR005096"/>
    </source>
</evidence>
<comment type="catalytic activity">
    <reaction evidence="2">
        <text>alpha-D-galactose = beta-D-galactose</text>
        <dbReference type="Rhea" id="RHEA:28675"/>
        <dbReference type="ChEBI" id="CHEBI:27667"/>
        <dbReference type="ChEBI" id="CHEBI:28061"/>
        <dbReference type="EC" id="5.1.3.3"/>
    </reaction>
    <physiologicalReaction direction="right-to-left" evidence="2">
        <dbReference type="Rhea" id="RHEA:28677"/>
    </physiologicalReaction>
</comment>
<sequence>MSVIIPTEDTYGRLQDGRPVRRFTFTTPEKLTVKVINYGCIITEILMPDKDGKIQDINLGFDDIAGYETRHPYFGSIVGRFANRIKNGIFKIDGQEYSLAKNDGPNAIHGGIKGFDRALFDANVEGDKLVLSYKSPDGEEGYPGELTLVVTYQLSPSGDLTLTYRATTSKPTCVNLTNHAYFNLAGHGAGRKSLEDHVLQINADFYTPLDDAWMPSGEIRTVEGTKMDIRKPDRVGTRIHELTCNYCVGETGILKDVAKVELPSTGRFIEVRTTEPALQCYTGCNMETMAGKDFVTYQRYGAICLEAQHHPDSINMDIPLRFYTNLKTGWSAIFYTDFDVK</sequence>
<evidence type="ECO:0000256" key="6">
    <source>
        <dbReference type="ARBA" id="ARBA00023235"/>
    </source>
</evidence>
<comment type="caution">
    <text evidence="12">The sequence shown here is derived from an EMBL/GenBank/DDBJ whole genome shotgun (WGS) entry which is preliminary data.</text>
</comment>
<dbReference type="InterPro" id="IPR011013">
    <property type="entry name" value="Gal_mutarotase_sf_dom"/>
</dbReference>
<dbReference type="InterPro" id="IPR047215">
    <property type="entry name" value="Galactose_mutarotase-like"/>
</dbReference>
<comment type="pathway">
    <text evidence="4 9">Carbohydrate metabolism; hexose metabolism.</text>
</comment>
<evidence type="ECO:0000256" key="10">
    <source>
        <dbReference type="PIRSR" id="PIRSR005096-1"/>
    </source>
</evidence>
<dbReference type="PROSITE" id="PS00545">
    <property type="entry name" value="ALDOSE_1_EPIMERASE"/>
    <property type="match status" value="1"/>
</dbReference>
<reference evidence="12" key="1">
    <citation type="submission" date="2019-08" db="EMBL/GenBank/DDBJ databases">
        <title>The improved chromosome-level genome for the pearl oyster Pinctada fucata martensii using PacBio sequencing and Hi-C.</title>
        <authorList>
            <person name="Zheng Z."/>
        </authorList>
    </citation>
    <scope>NUCLEOTIDE SEQUENCE</scope>
    <source>
        <strain evidence="12">ZZ-2019</strain>
        <tissue evidence="12">Adductor muscle</tissue>
    </source>
</reference>
<evidence type="ECO:0000256" key="1">
    <source>
        <dbReference type="ARBA" id="ARBA00001614"/>
    </source>
</evidence>
<organism evidence="12 13">
    <name type="scientific">Pinctada imbricata</name>
    <name type="common">Atlantic pearl-oyster</name>
    <name type="synonym">Pinctada martensii</name>
    <dbReference type="NCBI Taxonomy" id="66713"/>
    <lineage>
        <taxon>Eukaryota</taxon>
        <taxon>Metazoa</taxon>
        <taxon>Spiralia</taxon>
        <taxon>Lophotrochozoa</taxon>
        <taxon>Mollusca</taxon>
        <taxon>Bivalvia</taxon>
        <taxon>Autobranchia</taxon>
        <taxon>Pteriomorphia</taxon>
        <taxon>Pterioida</taxon>
        <taxon>Pterioidea</taxon>
        <taxon>Pteriidae</taxon>
        <taxon>Pinctada</taxon>
    </lineage>
</organism>
<dbReference type="PIRSF" id="PIRSF005096">
    <property type="entry name" value="GALM"/>
    <property type="match status" value="1"/>
</dbReference>
<dbReference type="SUPFAM" id="SSF74650">
    <property type="entry name" value="Galactose mutarotase-like"/>
    <property type="match status" value="1"/>
</dbReference>
<dbReference type="Pfam" id="PF01263">
    <property type="entry name" value="Aldose_epim"/>
    <property type="match status" value="1"/>
</dbReference>
<dbReference type="EMBL" id="VSWD01000009">
    <property type="protein sequence ID" value="KAK3093463.1"/>
    <property type="molecule type" value="Genomic_DNA"/>
</dbReference>
<feature type="active site" description="Proton acceptor" evidence="10">
    <location>
        <position position="306"/>
    </location>
</feature>
<name>A0AA88XWX2_PINIB</name>